<evidence type="ECO:0000313" key="2">
    <source>
        <dbReference type="EMBL" id="SZX75023.1"/>
    </source>
</evidence>
<proteinExistence type="predicted"/>
<gene>
    <name evidence="2" type="ORF">BQ4739_LOCUS15335</name>
</gene>
<feature type="region of interest" description="Disordered" evidence="1">
    <location>
        <begin position="34"/>
        <end position="59"/>
    </location>
</feature>
<dbReference type="EMBL" id="FNXT01001223">
    <property type="protein sequence ID" value="SZX75023.1"/>
    <property type="molecule type" value="Genomic_DNA"/>
</dbReference>
<accession>A0A383WCR5</accession>
<organism evidence="2 3">
    <name type="scientific">Tetradesmus obliquus</name>
    <name type="common">Green alga</name>
    <name type="synonym">Acutodesmus obliquus</name>
    <dbReference type="NCBI Taxonomy" id="3088"/>
    <lineage>
        <taxon>Eukaryota</taxon>
        <taxon>Viridiplantae</taxon>
        <taxon>Chlorophyta</taxon>
        <taxon>core chlorophytes</taxon>
        <taxon>Chlorophyceae</taxon>
        <taxon>CS clade</taxon>
        <taxon>Sphaeropleales</taxon>
        <taxon>Scenedesmaceae</taxon>
        <taxon>Tetradesmus</taxon>
    </lineage>
</organism>
<reference evidence="2 3" key="1">
    <citation type="submission" date="2016-10" db="EMBL/GenBank/DDBJ databases">
        <authorList>
            <person name="Cai Z."/>
        </authorList>
    </citation>
    <scope>NUCLEOTIDE SEQUENCE [LARGE SCALE GENOMIC DNA]</scope>
</reference>
<feature type="region of interest" description="Disordered" evidence="1">
    <location>
        <begin position="134"/>
        <end position="154"/>
    </location>
</feature>
<dbReference type="Proteomes" id="UP000256970">
    <property type="component" value="Unassembled WGS sequence"/>
</dbReference>
<keyword evidence="3" id="KW-1185">Reference proteome</keyword>
<dbReference type="AlphaFoldDB" id="A0A383WCR5"/>
<feature type="compositionally biased region" description="Low complexity" evidence="1">
    <location>
        <begin position="37"/>
        <end position="59"/>
    </location>
</feature>
<protein>
    <submittedName>
        <fullName evidence="2">Uncharacterized protein</fullName>
    </submittedName>
</protein>
<evidence type="ECO:0000256" key="1">
    <source>
        <dbReference type="SAM" id="MobiDB-lite"/>
    </source>
</evidence>
<evidence type="ECO:0000313" key="3">
    <source>
        <dbReference type="Proteomes" id="UP000256970"/>
    </source>
</evidence>
<name>A0A383WCR5_TETOB</name>
<sequence length="183" mass="19555">MELAKTRHMVLCGFVVRQELVVYALQHGLPLPPLPAHPTTSSSSSSSSGSSTHDSHNSQAPAAAAAAVLAAAGAGCSSSTPIAASYMADMLRRVSPEQLQQVRDCSGEEDVKKMTQTLFQQLVALLELISGRTMRKKSSSSSSSSSSRVTWRKMRRQTLQQQQQLLLMLQPAFQVVLTVAGGS</sequence>